<organism evidence="2 3">
    <name type="scientific">Flaviaesturariibacter aridisoli</name>
    <dbReference type="NCBI Taxonomy" id="2545761"/>
    <lineage>
        <taxon>Bacteria</taxon>
        <taxon>Pseudomonadati</taxon>
        <taxon>Bacteroidota</taxon>
        <taxon>Chitinophagia</taxon>
        <taxon>Chitinophagales</taxon>
        <taxon>Chitinophagaceae</taxon>
        <taxon>Flaviaestuariibacter</taxon>
    </lineage>
</organism>
<sequence length="544" mass="63114">MPGILPGAPAERRRRGAAQSRRRAAGLISYDSKAGAERSPAFFVKFGLPTISLFMQMIPANTVVEFKDRARHLADFIACRGRYPRPDEDEEICLWVSRLRQAIRYKRLAEEQLAILRRFGILVGKRPDWERRYERLCVLLAAPPARRQNEWYATIEWFRLQVQAGEKGRLPQESLDRLLELAPKVDLFLAGWQKMQAAAKMNWDEKIAGLLAFRALYPNRWPNVREPIPAHRKTGNWCMEVRRQYAQGVLPASVEKKLRAVGFDPGGHAGRWQRHCDELAGYLKKNRCLPFGNATLFKWLCRQMACFDQLGRLRKQQLTRTGCVAAYRRWRQASDPNLRWEQDCKALAAFMKTHGRLPRPVDGHLHQWMLRQRAALRRQRLPPGRLQKLGALPLNLFEADSARDRWEKQFASLCTFRAANPGRWPASDKRRPEERSLAIWCQSQRQAYRGTLKNQKPLDPEKIAKLEAAGFSWRPSEQWDAKWEQRLEELKSCRDPKTGKFAFPKKMDGKTNPLYQWYAGQLQAARKSALSVQREEALRQLGVL</sequence>
<evidence type="ECO:0000259" key="1">
    <source>
        <dbReference type="Pfam" id="PF03457"/>
    </source>
</evidence>
<gene>
    <name evidence="2" type="ORF">E0486_15090</name>
</gene>
<reference evidence="2 3" key="1">
    <citation type="submission" date="2019-03" db="EMBL/GenBank/DDBJ databases">
        <authorList>
            <person name="Kim M.K.M."/>
        </authorList>
    </citation>
    <scope>NUCLEOTIDE SEQUENCE [LARGE SCALE GENOMIC DNA]</scope>
    <source>
        <strain evidence="2 3">17J68-15</strain>
    </source>
</reference>
<evidence type="ECO:0000313" key="3">
    <source>
        <dbReference type="Proteomes" id="UP000295164"/>
    </source>
</evidence>
<name>A0A4R4E0S9_9BACT</name>
<keyword evidence="3" id="KW-1185">Reference proteome</keyword>
<proteinExistence type="predicted"/>
<comment type="caution">
    <text evidence="2">The sequence shown here is derived from an EMBL/GenBank/DDBJ whole genome shotgun (WGS) entry which is preliminary data.</text>
</comment>
<dbReference type="Proteomes" id="UP000295164">
    <property type="component" value="Unassembled WGS sequence"/>
</dbReference>
<dbReference type="EMBL" id="SKFH01000032">
    <property type="protein sequence ID" value="TCZ67887.1"/>
    <property type="molecule type" value="Genomic_DNA"/>
</dbReference>
<feature type="domain" description="Helicase-associated" evidence="1">
    <location>
        <begin position="403"/>
        <end position="471"/>
    </location>
</feature>
<dbReference type="OrthoDB" id="9759819at2"/>
<dbReference type="PANTHER" id="PTHR33418">
    <property type="entry name" value="HELICASE-ASSOCIATED"/>
    <property type="match status" value="1"/>
</dbReference>
<dbReference type="Pfam" id="PF03457">
    <property type="entry name" value="HA"/>
    <property type="match status" value="2"/>
</dbReference>
<dbReference type="PANTHER" id="PTHR33418:SF1">
    <property type="entry name" value="HELICASE-ASSOCIATED DOMAIN-CONTAINING PROTEIN"/>
    <property type="match status" value="1"/>
</dbReference>
<feature type="domain" description="Helicase-associated" evidence="1">
    <location>
        <begin position="339"/>
        <end position="393"/>
    </location>
</feature>
<protein>
    <recommendedName>
        <fullName evidence="1">Helicase-associated domain-containing protein</fullName>
    </recommendedName>
</protein>
<dbReference type="InterPro" id="IPR005114">
    <property type="entry name" value="Helicase_assoc"/>
</dbReference>
<accession>A0A4R4E0S9</accession>
<evidence type="ECO:0000313" key="2">
    <source>
        <dbReference type="EMBL" id="TCZ67887.1"/>
    </source>
</evidence>
<dbReference type="Gene3D" id="6.10.140.530">
    <property type="match status" value="3"/>
</dbReference>
<dbReference type="AlphaFoldDB" id="A0A4R4E0S9"/>